<dbReference type="Proteomes" id="UP000324800">
    <property type="component" value="Unassembled WGS sequence"/>
</dbReference>
<dbReference type="EMBL" id="SNRW01000579">
    <property type="protein sequence ID" value="KAA6400335.1"/>
    <property type="molecule type" value="Genomic_DNA"/>
</dbReference>
<proteinExistence type="predicted"/>
<accession>A0A5J4X146</accession>
<organism evidence="1 2">
    <name type="scientific">Streblomastix strix</name>
    <dbReference type="NCBI Taxonomy" id="222440"/>
    <lineage>
        <taxon>Eukaryota</taxon>
        <taxon>Metamonada</taxon>
        <taxon>Preaxostyla</taxon>
        <taxon>Oxymonadida</taxon>
        <taxon>Streblomastigidae</taxon>
        <taxon>Streblomastix</taxon>
    </lineage>
</organism>
<name>A0A5J4X146_9EUKA</name>
<evidence type="ECO:0008006" key="3">
    <source>
        <dbReference type="Google" id="ProtNLM"/>
    </source>
</evidence>
<dbReference type="OrthoDB" id="4327074at2759"/>
<dbReference type="AlphaFoldDB" id="A0A5J4X146"/>
<comment type="caution">
    <text evidence="1">The sequence shown here is derived from an EMBL/GenBank/DDBJ whole genome shotgun (WGS) entry which is preliminary data.</text>
</comment>
<protein>
    <recommendedName>
        <fullName evidence="3">DDE-1 domain-containing protein</fullName>
    </recommendedName>
</protein>
<reference evidence="1 2" key="1">
    <citation type="submission" date="2019-03" db="EMBL/GenBank/DDBJ databases">
        <title>Single cell metagenomics reveals metabolic interactions within the superorganism composed of flagellate Streblomastix strix and complex community of Bacteroidetes bacteria on its surface.</title>
        <authorList>
            <person name="Treitli S.C."/>
            <person name="Kolisko M."/>
            <person name="Husnik F."/>
            <person name="Keeling P."/>
            <person name="Hampl V."/>
        </authorList>
    </citation>
    <scope>NUCLEOTIDE SEQUENCE [LARGE SCALE GENOMIC DNA]</scope>
    <source>
        <strain evidence="1">ST1C</strain>
    </source>
</reference>
<sequence>MLQDIKLNHRQSIKELIFLNNLTRWIHEAQQQTQTIQGIKPKKYSKTLTNVVFPAIINCRQSIVDATQKKEKEKLDQKENRSPLIIDGHTSRTQPDLCRIAYGQGLDVTTIPAYSSTVVQRLDCGINASFKQKLAKFMSLTEDRRDLDINQKAPSAAVAYLTRFADSLDEAFTIAKMPGSVRAAWATFGLDPFNESVFDDLPDEIEDIGNCVKKVENRQFIYS</sequence>
<evidence type="ECO:0000313" key="1">
    <source>
        <dbReference type="EMBL" id="KAA6400335.1"/>
    </source>
</evidence>
<gene>
    <name evidence="1" type="ORF">EZS28_004137</name>
</gene>
<evidence type="ECO:0000313" key="2">
    <source>
        <dbReference type="Proteomes" id="UP000324800"/>
    </source>
</evidence>